<evidence type="ECO:0000313" key="2">
    <source>
        <dbReference type="Proteomes" id="UP000245086"/>
    </source>
</evidence>
<gene>
    <name evidence="1" type="ORF">PbB2_02417</name>
</gene>
<evidence type="ECO:0008006" key="3">
    <source>
        <dbReference type="Google" id="ProtNLM"/>
    </source>
</evidence>
<accession>A0A2P2ECD9</accession>
<proteinExistence type="predicted"/>
<keyword evidence="2" id="KW-1185">Reference proteome</keyword>
<protein>
    <recommendedName>
        <fullName evidence="3">Bacterial EndoU nuclease domain-containing protein</fullName>
    </recommendedName>
</protein>
<dbReference type="Proteomes" id="UP000245086">
    <property type="component" value="Unassembled WGS sequence"/>
</dbReference>
<dbReference type="AlphaFoldDB" id="A0A2P2ECD9"/>
<name>A0A2P2ECD9_9PROT</name>
<comment type="caution">
    <text evidence="1">The sequence shown here is derived from an EMBL/GenBank/DDBJ whole genome shotgun (WGS) entry which is preliminary data.</text>
</comment>
<sequence>MAGELPGLGVLPKGTKLTFDRATKSWTSPAGLIYEQGSVHGNRIKHVLDHSTANPNKPVHSVFDAGRSDVLGLIDEAWTARSGPGILQKNGNRYWSVDMGRQVGTAGQTHVRIVVRDGTTRVITSFPE</sequence>
<reference evidence="1 2" key="1">
    <citation type="journal article" date="2018" name="Genome Announc.">
        <title>Draft Genome Sequence of "Candidatus Phycosocius bacilliformis," an Alphaproteobacterial Ectosymbiont of the Hydrocarbon-Producing Green Alga Botryococcus braunii.</title>
        <authorList>
            <person name="Tanabe Y."/>
            <person name="Yamaguchi H."/>
            <person name="Watanabe M.M."/>
        </authorList>
    </citation>
    <scope>NUCLEOTIDE SEQUENCE [LARGE SCALE GENOMIC DNA]</scope>
    <source>
        <strain evidence="1 2">BOTRYCO-2</strain>
    </source>
</reference>
<dbReference type="EMBL" id="BFBR01000007">
    <property type="protein sequence ID" value="GBF58729.1"/>
    <property type="molecule type" value="Genomic_DNA"/>
</dbReference>
<evidence type="ECO:0000313" key="1">
    <source>
        <dbReference type="EMBL" id="GBF58729.1"/>
    </source>
</evidence>
<organism evidence="1 2">
    <name type="scientific">Candidatus Phycosocius bacilliformis</name>
    <dbReference type="NCBI Taxonomy" id="1445552"/>
    <lineage>
        <taxon>Bacteria</taxon>
        <taxon>Pseudomonadati</taxon>
        <taxon>Pseudomonadota</taxon>
        <taxon>Alphaproteobacteria</taxon>
        <taxon>Caulobacterales</taxon>
        <taxon>Caulobacterales incertae sedis</taxon>
        <taxon>Candidatus Phycosocius</taxon>
    </lineage>
</organism>